<dbReference type="GO" id="GO:0000160">
    <property type="term" value="P:phosphorelay signal transduction system"/>
    <property type="evidence" value="ECO:0007669"/>
    <property type="project" value="InterPro"/>
</dbReference>
<dbReference type="OrthoDB" id="21225at2759"/>
<reference evidence="4" key="1">
    <citation type="submission" date="2013-01" db="EMBL/GenBank/DDBJ databases">
        <title>Draft Genome Sequence of a Mulberry Tree, Morus notabilis C.K. Schneid.</title>
        <authorList>
            <person name="He N."/>
            <person name="Zhao S."/>
        </authorList>
    </citation>
    <scope>NUCLEOTIDE SEQUENCE</scope>
</reference>
<dbReference type="PANTHER" id="PTHR43228:SF12">
    <property type="entry name" value="TWO-COMPONENT RESPONSE REGULATOR 24"/>
    <property type="match status" value="1"/>
</dbReference>
<dbReference type="eggNOG" id="KOG0519">
    <property type="taxonomic scope" value="Eukaryota"/>
</dbReference>
<dbReference type="InterPro" id="IPR052048">
    <property type="entry name" value="ST_Response_Regulator"/>
</dbReference>
<dbReference type="Gene3D" id="3.40.50.2300">
    <property type="match status" value="1"/>
</dbReference>
<dbReference type="EMBL" id="KE346013">
    <property type="protein sequence ID" value="EXC24140.1"/>
    <property type="molecule type" value="Genomic_DNA"/>
</dbReference>
<gene>
    <name evidence="3" type="ORF">L484_015155</name>
</gene>
<dbReference type="STRING" id="981085.W9S346"/>
<keyword evidence="1" id="KW-0597">Phosphoprotein</keyword>
<dbReference type="PANTHER" id="PTHR43228">
    <property type="entry name" value="TWO-COMPONENT RESPONSE REGULATOR"/>
    <property type="match status" value="1"/>
</dbReference>
<dbReference type="AlphaFoldDB" id="W9S346"/>
<sequence length="144" mass="16133">MEDIGARILAGDHQVQYGQNQRTKIKALVVDDNMINQALHRTLLRNLGIENHVVGNGREAVDVHCSGRRFDLILMDLDMPVMNGIEATKKLRAMGIQSTIAGVSSRSVDENIQEFWEAGLDDYQQKPLNFPKLVSILQKVNHSV</sequence>
<proteinExistence type="predicted"/>
<dbReference type="KEGG" id="mnt:21398265"/>
<protein>
    <submittedName>
        <fullName evidence="3">Two-component response regulator</fullName>
    </submittedName>
</protein>
<dbReference type="InterPro" id="IPR001789">
    <property type="entry name" value="Sig_transdc_resp-reg_receiver"/>
</dbReference>
<dbReference type="SMART" id="SM00448">
    <property type="entry name" value="REC"/>
    <property type="match status" value="1"/>
</dbReference>
<dbReference type="PROSITE" id="PS50110">
    <property type="entry name" value="RESPONSE_REGULATORY"/>
    <property type="match status" value="1"/>
</dbReference>
<keyword evidence="4" id="KW-1185">Reference proteome</keyword>
<accession>W9S346</accession>
<evidence type="ECO:0000259" key="2">
    <source>
        <dbReference type="PROSITE" id="PS50110"/>
    </source>
</evidence>
<name>W9S346_9ROSA</name>
<dbReference type="CDD" id="cd17546">
    <property type="entry name" value="REC_hyHK_CKI1_RcsC-like"/>
    <property type="match status" value="1"/>
</dbReference>
<dbReference type="Pfam" id="PF00072">
    <property type="entry name" value="Response_reg"/>
    <property type="match status" value="1"/>
</dbReference>
<dbReference type="SUPFAM" id="SSF52172">
    <property type="entry name" value="CheY-like"/>
    <property type="match status" value="1"/>
</dbReference>
<evidence type="ECO:0000256" key="1">
    <source>
        <dbReference type="PROSITE-ProRule" id="PRU00169"/>
    </source>
</evidence>
<dbReference type="Proteomes" id="UP000030645">
    <property type="component" value="Unassembled WGS sequence"/>
</dbReference>
<evidence type="ECO:0000313" key="4">
    <source>
        <dbReference type="Proteomes" id="UP000030645"/>
    </source>
</evidence>
<organism evidence="3 4">
    <name type="scientific">Morus notabilis</name>
    <dbReference type="NCBI Taxonomy" id="981085"/>
    <lineage>
        <taxon>Eukaryota</taxon>
        <taxon>Viridiplantae</taxon>
        <taxon>Streptophyta</taxon>
        <taxon>Embryophyta</taxon>
        <taxon>Tracheophyta</taxon>
        <taxon>Spermatophyta</taxon>
        <taxon>Magnoliopsida</taxon>
        <taxon>eudicotyledons</taxon>
        <taxon>Gunneridae</taxon>
        <taxon>Pentapetalae</taxon>
        <taxon>rosids</taxon>
        <taxon>fabids</taxon>
        <taxon>Rosales</taxon>
        <taxon>Moraceae</taxon>
        <taxon>Moreae</taxon>
        <taxon>Morus</taxon>
    </lineage>
</organism>
<dbReference type="InterPro" id="IPR011006">
    <property type="entry name" value="CheY-like_superfamily"/>
</dbReference>
<feature type="domain" description="Response regulatory" evidence="2">
    <location>
        <begin position="26"/>
        <end position="141"/>
    </location>
</feature>
<feature type="modified residue" description="4-aspartylphosphate" evidence="1">
    <location>
        <position position="76"/>
    </location>
</feature>
<evidence type="ECO:0000313" key="3">
    <source>
        <dbReference type="EMBL" id="EXC24140.1"/>
    </source>
</evidence>